<dbReference type="GO" id="GO:0008194">
    <property type="term" value="F:UDP-glycosyltransferase activity"/>
    <property type="evidence" value="ECO:0007669"/>
    <property type="project" value="InterPro"/>
</dbReference>
<keyword evidence="3" id="KW-0328">Glycosyltransferase</keyword>
<evidence type="ECO:0000256" key="3">
    <source>
        <dbReference type="RuleBase" id="RU003718"/>
    </source>
</evidence>
<dbReference type="CDD" id="cd03784">
    <property type="entry name" value="GT1_Gtf-like"/>
    <property type="match status" value="1"/>
</dbReference>
<keyword evidence="2 3" id="KW-0808">Transferase</keyword>
<protein>
    <recommendedName>
        <fullName evidence="4">Glycosyltransferase</fullName>
        <ecNumber evidence="4">2.4.1.-</ecNumber>
    </recommendedName>
</protein>
<organism evidence="6 7">
    <name type="scientific">Rhamnella rubrinervis</name>
    <dbReference type="NCBI Taxonomy" id="2594499"/>
    <lineage>
        <taxon>Eukaryota</taxon>
        <taxon>Viridiplantae</taxon>
        <taxon>Streptophyta</taxon>
        <taxon>Embryophyta</taxon>
        <taxon>Tracheophyta</taxon>
        <taxon>Spermatophyta</taxon>
        <taxon>Magnoliopsida</taxon>
        <taxon>eudicotyledons</taxon>
        <taxon>Gunneridae</taxon>
        <taxon>Pentapetalae</taxon>
        <taxon>rosids</taxon>
        <taxon>fabids</taxon>
        <taxon>Rosales</taxon>
        <taxon>Rhamnaceae</taxon>
        <taxon>rhamnoid group</taxon>
        <taxon>Rhamneae</taxon>
        <taxon>Rhamnella</taxon>
    </lineage>
</organism>
<evidence type="ECO:0000256" key="1">
    <source>
        <dbReference type="ARBA" id="ARBA00009995"/>
    </source>
</evidence>
<dbReference type="InterPro" id="IPR035595">
    <property type="entry name" value="UDP_glycos_trans_CS"/>
</dbReference>
<evidence type="ECO:0000256" key="4">
    <source>
        <dbReference type="RuleBase" id="RU362057"/>
    </source>
</evidence>
<dbReference type="Proteomes" id="UP000796880">
    <property type="component" value="Unassembled WGS sequence"/>
</dbReference>
<comment type="caution">
    <text evidence="6">The sequence shown here is derived from an EMBL/GenBank/DDBJ whole genome shotgun (WGS) entry which is preliminary data.</text>
</comment>
<dbReference type="EC" id="2.4.1.-" evidence="4"/>
<gene>
    <name evidence="6" type="ORF">FNV43_RR20708</name>
</gene>
<comment type="similarity">
    <text evidence="1 3">Belongs to the UDP-glycosyltransferase family.</text>
</comment>
<dbReference type="OrthoDB" id="5835829at2759"/>
<name>A0A8K0GQQ6_9ROSA</name>
<dbReference type="FunFam" id="3.40.50.2000:FF:000060">
    <property type="entry name" value="Glycosyltransferase"/>
    <property type="match status" value="1"/>
</dbReference>
<evidence type="ECO:0000256" key="2">
    <source>
        <dbReference type="ARBA" id="ARBA00022679"/>
    </source>
</evidence>
<evidence type="ECO:0000313" key="6">
    <source>
        <dbReference type="EMBL" id="KAF3437952.1"/>
    </source>
</evidence>
<dbReference type="SUPFAM" id="SSF53756">
    <property type="entry name" value="UDP-Glycosyltransferase/glycogen phosphorylase"/>
    <property type="match status" value="1"/>
</dbReference>
<reference evidence="6" key="1">
    <citation type="submission" date="2020-03" db="EMBL/GenBank/DDBJ databases">
        <title>A high-quality chromosome-level genome assembly of a woody plant with both climbing and erect habits, Rhamnella rubrinervis.</title>
        <authorList>
            <person name="Lu Z."/>
            <person name="Yang Y."/>
            <person name="Zhu X."/>
            <person name="Sun Y."/>
        </authorList>
    </citation>
    <scope>NUCLEOTIDE SEQUENCE</scope>
    <source>
        <strain evidence="6">BYM</strain>
        <tissue evidence="6">Leaf</tissue>
    </source>
</reference>
<dbReference type="AlphaFoldDB" id="A0A8K0GQQ6"/>
<evidence type="ECO:0000259" key="5">
    <source>
        <dbReference type="Pfam" id="PF26168"/>
    </source>
</evidence>
<sequence>MADAKRSIRVLMLPWLAHGHVSPFLELAKKLSHRNFHIYFCSTPVLINSIKPKLSHHHHDHDHQNSYSNSIEPVELHLPFIPELPPHYHTTKGLPPHLGPTLRKAFNMTGTRANFSNIVETVKPDLIIYDIISSWLPELASSMNIPNIAFFVCGAPDFSFRVYFSKKKGDEEFPFPEICSDALKKIDQASPYITQAVRLFYERSSKIVLVKSFQELDGKYIDLLSSFGQKVVPVGPLVPEPVPVSDSEGSDHIINWLNKKEISSTVYVSFGSECYPCKEDMEEIAYGLEVSNVNFIWVVRSPEGVKMNLEEAGIDDGYLGRIKDRGMIVENWAPQTKILEHSSIGGFVSHCGWGSVMESIASGVPIIAVPVQYDQPVTARFAEASGVGMEVKRDNNGRLCRENLSKVIREVVLDKNGDDIRRKSKEMSHIISRKADEDIDVVVQELLQVIGL</sequence>
<keyword evidence="7" id="KW-1185">Reference proteome</keyword>
<dbReference type="GO" id="GO:1901137">
    <property type="term" value="P:carbohydrate derivative biosynthetic process"/>
    <property type="evidence" value="ECO:0007669"/>
    <property type="project" value="UniProtKB-ARBA"/>
</dbReference>
<feature type="domain" description="Glycosyltransferase N-terminal" evidence="5">
    <location>
        <begin position="7"/>
        <end position="239"/>
    </location>
</feature>
<dbReference type="InterPro" id="IPR002213">
    <property type="entry name" value="UDP_glucos_trans"/>
</dbReference>
<dbReference type="Gene3D" id="3.40.50.2000">
    <property type="entry name" value="Glycogen Phosphorylase B"/>
    <property type="match status" value="2"/>
</dbReference>
<dbReference type="InterPro" id="IPR058980">
    <property type="entry name" value="Glyco_transf_N"/>
</dbReference>
<accession>A0A8K0GQQ6</accession>
<dbReference type="EMBL" id="VOIH02000009">
    <property type="protein sequence ID" value="KAF3437952.1"/>
    <property type="molecule type" value="Genomic_DNA"/>
</dbReference>
<dbReference type="PROSITE" id="PS00375">
    <property type="entry name" value="UDPGT"/>
    <property type="match status" value="1"/>
</dbReference>
<proteinExistence type="inferred from homology"/>
<dbReference type="PANTHER" id="PTHR48044">
    <property type="entry name" value="GLYCOSYLTRANSFERASE"/>
    <property type="match status" value="1"/>
</dbReference>
<evidence type="ECO:0000313" key="7">
    <source>
        <dbReference type="Proteomes" id="UP000796880"/>
    </source>
</evidence>
<dbReference type="Pfam" id="PF26168">
    <property type="entry name" value="Glyco_transf_N"/>
    <property type="match status" value="1"/>
</dbReference>
<dbReference type="PANTHER" id="PTHR48044:SF29">
    <property type="entry name" value="GLYCOSYLTRANSFERASE"/>
    <property type="match status" value="1"/>
</dbReference>
<dbReference type="Pfam" id="PF00201">
    <property type="entry name" value="UDPGT"/>
    <property type="match status" value="1"/>
</dbReference>